<gene>
    <name evidence="1" type="ORF">GLW05_15010</name>
</gene>
<comment type="caution">
    <text evidence="1">The sequence shown here is derived from an EMBL/GenBank/DDBJ whole genome shotgun (WGS) entry which is preliminary data.</text>
</comment>
<name>A0A6I5A2F8_9BACI</name>
<dbReference type="Gene3D" id="3.30.1360.200">
    <property type="match status" value="1"/>
</dbReference>
<dbReference type="Proteomes" id="UP000468638">
    <property type="component" value="Unassembled WGS sequence"/>
</dbReference>
<dbReference type="PROSITE" id="PS51257">
    <property type="entry name" value="PROKAR_LIPOPROTEIN"/>
    <property type="match status" value="1"/>
</dbReference>
<evidence type="ECO:0008006" key="3">
    <source>
        <dbReference type="Google" id="ProtNLM"/>
    </source>
</evidence>
<dbReference type="EMBL" id="WMEQ01000012">
    <property type="protein sequence ID" value="MYL34903.1"/>
    <property type="molecule type" value="Genomic_DNA"/>
</dbReference>
<dbReference type="AlphaFoldDB" id="A0A6I5A2F8"/>
<proteinExistence type="predicted"/>
<accession>A0A6I5A2F8</accession>
<dbReference type="RefSeq" id="WP_160849519.1">
    <property type="nucleotide sequence ID" value="NZ_WMEQ01000012.1"/>
</dbReference>
<protein>
    <recommendedName>
        <fullName evidence="3">Lipoprotein</fullName>
    </recommendedName>
</protein>
<dbReference type="OrthoDB" id="9902941at2"/>
<sequence>MRKIWLMISVFMLTIFITGCGTSGSTLHFTAAENVDNEKAKESVSSILSLLEMDGLVNISEDEVTATLNENISPSQKESLQKSLNEGIDLSFRDANDEKMLGEKDLVPGSAEVNTRKDLDTASIAVQMKDKDHFHEITKEIANRENRENQLVIWINYEESQSYKEEKDKDNPTYVAAPRVSTPLNTDSVQSAGGFSEEKAEKLVQKINIATWLQYVELESIEIE</sequence>
<evidence type="ECO:0000313" key="1">
    <source>
        <dbReference type="EMBL" id="MYL34903.1"/>
    </source>
</evidence>
<organism evidence="1 2">
    <name type="scientific">Pontibacillus yanchengensis</name>
    <dbReference type="NCBI Taxonomy" id="462910"/>
    <lineage>
        <taxon>Bacteria</taxon>
        <taxon>Bacillati</taxon>
        <taxon>Bacillota</taxon>
        <taxon>Bacilli</taxon>
        <taxon>Bacillales</taxon>
        <taxon>Bacillaceae</taxon>
        <taxon>Pontibacillus</taxon>
    </lineage>
</organism>
<evidence type="ECO:0000313" key="2">
    <source>
        <dbReference type="Proteomes" id="UP000468638"/>
    </source>
</evidence>
<reference evidence="1 2" key="1">
    <citation type="submission" date="2019-11" db="EMBL/GenBank/DDBJ databases">
        <title>Genome sequences of 17 halophilic strains isolated from different environments.</title>
        <authorList>
            <person name="Furrow R.E."/>
        </authorList>
    </citation>
    <scope>NUCLEOTIDE SEQUENCE [LARGE SCALE GENOMIC DNA]</scope>
    <source>
        <strain evidence="1 2">22514_16_FS</strain>
    </source>
</reference>